<sequence>MGDGKKREPNFTPDEKTHLFNIIFNGYGKKLEDKRTDRVSVTEKKQLWGRIQEEFNSTSPNTTFRSWESLKLLYENKKKDLRRKMAEEKKQRFMTGGGTVSPVKLDSVEEILLSVMNEKTIFGLSQDFDSDAINTNHSFAEDNSELNEYNTNPNRQEENWRGKRKAVEIKENWKKYKCSDLKLPVTPELCCTQNEATTSKVSQYTTCTPSSRWPTISEFDTNEEPDISTHTELLQMLGTKKTTEGELSSTQNEACTPSGSKTQATVSATLSSRRRPTKTVTTLTSSDLSAKYNLLLDRRLVLANKQIQAIDSEQDFLKIERSLKIDLLKSQIMNEKKKN</sequence>
<keyword evidence="3" id="KW-0805">Transcription regulation</keyword>
<keyword evidence="4" id="KW-0804">Transcription</keyword>
<organism evidence="7 8">
    <name type="scientific">Psylliodes chrysocephalus</name>
    <dbReference type="NCBI Taxonomy" id="3402493"/>
    <lineage>
        <taxon>Eukaryota</taxon>
        <taxon>Metazoa</taxon>
        <taxon>Ecdysozoa</taxon>
        <taxon>Arthropoda</taxon>
        <taxon>Hexapoda</taxon>
        <taxon>Insecta</taxon>
        <taxon>Pterygota</taxon>
        <taxon>Neoptera</taxon>
        <taxon>Endopterygota</taxon>
        <taxon>Coleoptera</taxon>
        <taxon>Polyphaga</taxon>
        <taxon>Cucujiformia</taxon>
        <taxon>Chrysomeloidea</taxon>
        <taxon>Chrysomelidae</taxon>
        <taxon>Galerucinae</taxon>
        <taxon>Alticini</taxon>
        <taxon>Psylliodes</taxon>
    </lineage>
</organism>
<name>A0A9P0G413_9CUCU</name>
<dbReference type="EMBL" id="OV651813">
    <property type="protein sequence ID" value="CAH1099138.1"/>
    <property type="molecule type" value="Genomic_DNA"/>
</dbReference>
<evidence type="ECO:0000256" key="4">
    <source>
        <dbReference type="ARBA" id="ARBA00023163"/>
    </source>
</evidence>
<dbReference type="PANTHER" id="PTHR23098">
    <property type="entry name" value="AGAP001331-PA-RELATED"/>
    <property type="match status" value="1"/>
</dbReference>
<reference evidence="7" key="1">
    <citation type="submission" date="2022-01" db="EMBL/GenBank/DDBJ databases">
        <authorList>
            <person name="King R."/>
        </authorList>
    </citation>
    <scope>NUCLEOTIDE SEQUENCE</scope>
</reference>
<evidence type="ECO:0000256" key="5">
    <source>
        <dbReference type="ARBA" id="ARBA00025466"/>
    </source>
</evidence>
<dbReference type="AlphaFoldDB" id="A0A9P0G413"/>
<evidence type="ECO:0000259" key="6">
    <source>
        <dbReference type="Pfam" id="PF13873"/>
    </source>
</evidence>
<evidence type="ECO:0000313" key="7">
    <source>
        <dbReference type="EMBL" id="CAH1099138.1"/>
    </source>
</evidence>
<proteinExistence type="predicted"/>
<dbReference type="Proteomes" id="UP001153636">
    <property type="component" value="Chromosome 1"/>
</dbReference>
<dbReference type="PANTHER" id="PTHR23098:SF16">
    <property type="entry name" value="REGULATORY PROTEIN ZESTE"/>
    <property type="match status" value="1"/>
</dbReference>
<feature type="domain" description="Myb/SANT-like DNA-binding" evidence="6">
    <location>
        <begin position="7"/>
        <end position="86"/>
    </location>
</feature>
<evidence type="ECO:0000313" key="8">
    <source>
        <dbReference type="Proteomes" id="UP001153636"/>
    </source>
</evidence>
<dbReference type="OrthoDB" id="6783928at2759"/>
<comment type="subunit">
    <text evidence="1">Self-associates forming complexes of several hundred monomers.</text>
</comment>
<evidence type="ECO:0000256" key="1">
    <source>
        <dbReference type="ARBA" id="ARBA00011764"/>
    </source>
</evidence>
<dbReference type="Pfam" id="PF13873">
    <property type="entry name" value="Myb_DNA-bind_5"/>
    <property type="match status" value="1"/>
</dbReference>
<dbReference type="GO" id="GO:0005634">
    <property type="term" value="C:nucleus"/>
    <property type="evidence" value="ECO:0007669"/>
    <property type="project" value="TreeGrafter"/>
</dbReference>
<dbReference type="InterPro" id="IPR028002">
    <property type="entry name" value="Myb_DNA-bind_5"/>
</dbReference>
<evidence type="ECO:0000256" key="3">
    <source>
        <dbReference type="ARBA" id="ARBA00023015"/>
    </source>
</evidence>
<evidence type="ECO:0000256" key="2">
    <source>
        <dbReference type="ARBA" id="ARBA00016807"/>
    </source>
</evidence>
<keyword evidence="8" id="KW-1185">Reference proteome</keyword>
<protein>
    <recommendedName>
        <fullName evidence="2">Regulatory protein zeste</fullName>
    </recommendedName>
</protein>
<gene>
    <name evidence="7" type="ORF">PSYICH_LOCUS1235</name>
</gene>
<comment type="function">
    <text evidence="5">Involved in transvection phenomena (= synapsis-dependent gene expression), where the synaptic pairing of chromosomes carrying genes with which zeste interacts influences the expression of these genes. Zeste binds to DNA and stimulates transcription from a nearby promoter.</text>
</comment>
<accession>A0A9P0G413</accession>